<dbReference type="InterPro" id="IPR001057">
    <property type="entry name" value="Glu/AcGlu_kinase"/>
</dbReference>
<dbReference type="AlphaFoldDB" id="A0A9E2L0X7"/>
<evidence type="ECO:0000256" key="8">
    <source>
        <dbReference type="ARBA" id="ARBA00048141"/>
    </source>
</evidence>
<dbReference type="GO" id="GO:0003991">
    <property type="term" value="F:acetylglutamate kinase activity"/>
    <property type="evidence" value="ECO:0007669"/>
    <property type="project" value="UniProtKB-UniRule"/>
</dbReference>
<protein>
    <recommendedName>
        <fullName evidence="9">Acetylglutamate kinase</fullName>
        <ecNumber evidence="9">2.7.2.8</ecNumber>
    </recommendedName>
    <alternativeName>
        <fullName evidence="9">N-acetyl-L-glutamate 5-phosphotransferase</fullName>
    </alternativeName>
    <alternativeName>
        <fullName evidence="9">NAG kinase</fullName>
        <shortName evidence="9">NAGK</shortName>
    </alternativeName>
</protein>
<keyword evidence="6 9" id="KW-0418">Kinase</keyword>
<evidence type="ECO:0000313" key="12">
    <source>
        <dbReference type="Proteomes" id="UP000823914"/>
    </source>
</evidence>
<evidence type="ECO:0000256" key="2">
    <source>
        <dbReference type="ARBA" id="ARBA00022571"/>
    </source>
</evidence>
<keyword evidence="5 9" id="KW-0547">Nucleotide-binding</keyword>
<accession>A0A9E2L0X7</accession>
<dbReference type="InterPro" id="IPR037528">
    <property type="entry name" value="ArgB"/>
</dbReference>
<dbReference type="PANTHER" id="PTHR23342">
    <property type="entry name" value="N-ACETYLGLUTAMATE SYNTHASE"/>
    <property type="match status" value="1"/>
</dbReference>
<feature type="site" description="Transition state stabilizer" evidence="9">
    <location>
        <position position="247"/>
    </location>
</feature>
<sequence>MDISNKDWADVLVQALPYFKQYTGKTVVVKYGGNAMLNEDLKAAVMQDIVLLNTIGVHVVLVHGGGPEINALLEKIGKEPKFINGLRYTDKETMEAVQMVLTGKLNKDIVGLLLRNGGKAVGLSGVDSGLLRAKKIQSQGEDLGFVGEVTEVNPLIVESLLKQGFIPVISTVALGEEGDDNTYNINADTAAAKIAVALKAEKFVQLTNVPGVLRKLDDPTSLIKRIARTAIPSLIATGIISSGMIPKIKCCEEALQGGVPRTHIIDGRVPHSLLIEMFSDRGVGTMIL</sequence>
<reference evidence="11" key="1">
    <citation type="journal article" date="2021" name="PeerJ">
        <title>Extensive microbial diversity within the chicken gut microbiome revealed by metagenomics and culture.</title>
        <authorList>
            <person name="Gilroy R."/>
            <person name="Ravi A."/>
            <person name="Getino M."/>
            <person name="Pursley I."/>
            <person name="Horton D.L."/>
            <person name="Alikhan N.F."/>
            <person name="Baker D."/>
            <person name="Gharbi K."/>
            <person name="Hall N."/>
            <person name="Watson M."/>
            <person name="Adriaenssens E.M."/>
            <person name="Foster-Nyarko E."/>
            <person name="Jarju S."/>
            <person name="Secka A."/>
            <person name="Antonio M."/>
            <person name="Oren A."/>
            <person name="Chaudhuri R.R."/>
            <person name="La Ragione R."/>
            <person name="Hildebrand F."/>
            <person name="Pallen M.J."/>
        </authorList>
    </citation>
    <scope>NUCLEOTIDE SEQUENCE</scope>
    <source>
        <strain evidence="11">Gambia15-2214</strain>
    </source>
</reference>
<dbReference type="GO" id="GO:0005737">
    <property type="term" value="C:cytoplasm"/>
    <property type="evidence" value="ECO:0007669"/>
    <property type="project" value="UniProtKB-SubCell"/>
</dbReference>
<reference evidence="11" key="2">
    <citation type="submission" date="2021-04" db="EMBL/GenBank/DDBJ databases">
        <authorList>
            <person name="Gilroy R."/>
        </authorList>
    </citation>
    <scope>NUCLEOTIDE SEQUENCE</scope>
    <source>
        <strain evidence="11">Gambia15-2214</strain>
    </source>
</reference>
<feature type="domain" description="Aspartate/glutamate/uridylate kinase" evidence="10">
    <location>
        <begin position="25"/>
        <end position="266"/>
    </location>
</feature>
<dbReference type="EC" id="2.7.2.8" evidence="9"/>
<evidence type="ECO:0000256" key="4">
    <source>
        <dbReference type="ARBA" id="ARBA00022679"/>
    </source>
</evidence>
<feature type="binding site" evidence="9">
    <location>
        <position position="184"/>
    </location>
    <ligand>
        <name>substrate</name>
    </ligand>
</feature>
<dbReference type="HAMAP" id="MF_00082">
    <property type="entry name" value="ArgB"/>
    <property type="match status" value="1"/>
</dbReference>
<comment type="pathway">
    <text evidence="1 9">Amino-acid biosynthesis; L-arginine biosynthesis; N(2)-acetyl-L-ornithine from L-glutamate: step 2/4.</text>
</comment>
<evidence type="ECO:0000256" key="1">
    <source>
        <dbReference type="ARBA" id="ARBA00004828"/>
    </source>
</evidence>
<dbReference type="InterPro" id="IPR004662">
    <property type="entry name" value="AcgluKinase_fam"/>
</dbReference>
<dbReference type="FunFam" id="3.40.1160.10:FF:000004">
    <property type="entry name" value="Acetylglutamate kinase"/>
    <property type="match status" value="1"/>
</dbReference>
<proteinExistence type="inferred from homology"/>
<evidence type="ECO:0000259" key="10">
    <source>
        <dbReference type="Pfam" id="PF00696"/>
    </source>
</evidence>
<dbReference type="GO" id="GO:0042450">
    <property type="term" value="P:L-arginine biosynthetic process via ornithine"/>
    <property type="evidence" value="ECO:0007669"/>
    <property type="project" value="UniProtKB-UniRule"/>
</dbReference>
<evidence type="ECO:0000256" key="9">
    <source>
        <dbReference type="HAMAP-Rule" id="MF_00082"/>
    </source>
</evidence>
<keyword evidence="7 9" id="KW-0067">ATP-binding</keyword>
<comment type="caution">
    <text evidence="11">The sequence shown here is derived from an EMBL/GenBank/DDBJ whole genome shotgun (WGS) entry which is preliminary data.</text>
</comment>
<dbReference type="EMBL" id="JAHLFV010000028">
    <property type="protein sequence ID" value="MBU3849180.1"/>
    <property type="molecule type" value="Genomic_DNA"/>
</dbReference>
<evidence type="ECO:0000256" key="3">
    <source>
        <dbReference type="ARBA" id="ARBA00022605"/>
    </source>
</evidence>
<evidence type="ECO:0000256" key="7">
    <source>
        <dbReference type="ARBA" id="ARBA00022840"/>
    </source>
</evidence>
<keyword evidence="4 9" id="KW-0808">Transferase</keyword>
<keyword evidence="9" id="KW-0963">Cytoplasm</keyword>
<feature type="site" description="Transition state stabilizer" evidence="9">
    <location>
        <position position="30"/>
    </location>
</feature>
<name>A0A9E2L0X7_9SPIR</name>
<comment type="catalytic activity">
    <reaction evidence="8 9">
        <text>N-acetyl-L-glutamate + ATP = N-acetyl-L-glutamyl 5-phosphate + ADP</text>
        <dbReference type="Rhea" id="RHEA:14629"/>
        <dbReference type="ChEBI" id="CHEBI:30616"/>
        <dbReference type="ChEBI" id="CHEBI:44337"/>
        <dbReference type="ChEBI" id="CHEBI:57936"/>
        <dbReference type="ChEBI" id="CHEBI:456216"/>
        <dbReference type="EC" id="2.7.2.8"/>
    </reaction>
</comment>
<dbReference type="SUPFAM" id="SSF53633">
    <property type="entry name" value="Carbamate kinase-like"/>
    <property type="match status" value="1"/>
</dbReference>
<comment type="similarity">
    <text evidence="9">Belongs to the acetylglutamate kinase family. ArgB subfamily.</text>
</comment>
<dbReference type="Gene3D" id="3.40.1160.10">
    <property type="entry name" value="Acetylglutamate kinase-like"/>
    <property type="match status" value="1"/>
</dbReference>
<evidence type="ECO:0000256" key="5">
    <source>
        <dbReference type="ARBA" id="ARBA00022741"/>
    </source>
</evidence>
<dbReference type="InterPro" id="IPR041727">
    <property type="entry name" value="NAGK-C"/>
</dbReference>
<dbReference type="NCBIfam" id="TIGR00761">
    <property type="entry name" value="argB"/>
    <property type="match status" value="1"/>
</dbReference>
<keyword evidence="3 9" id="KW-0028">Amino-acid biosynthesis</keyword>
<dbReference type="GO" id="GO:0005524">
    <property type="term" value="F:ATP binding"/>
    <property type="evidence" value="ECO:0007669"/>
    <property type="project" value="UniProtKB-UniRule"/>
</dbReference>
<gene>
    <name evidence="9 11" type="primary">argB</name>
    <name evidence="11" type="ORF">IAA16_01280</name>
</gene>
<dbReference type="Pfam" id="PF00696">
    <property type="entry name" value="AA_kinase"/>
    <property type="match status" value="1"/>
</dbReference>
<comment type="subcellular location">
    <subcellularLocation>
        <location evidence="9">Cytoplasm</location>
    </subcellularLocation>
</comment>
<dbReference type="PRINTS" id="PR00474">
    <property type="entry name" value="GLU5KINASE"/>
</dbReference>
<keyword evidence="2 9" id="KW-0055">Arginine biosynthesis</keyword>
<evidence type="ECO:0000256" key="6">
    <source>
        <dbReference type="ARBA" id="ARBA00022777"/>
    </source>
</evidence>
<feature type="binding site" evidence="9">
    <location>
        <begin position="65"/>
        <end position="66"/>
    </location>
    <ligand>
        <name>substrate</name>
    </ligand>
</feature>
<feature type="binding site" evidence="9">
    <location>
        <position position="87"/>
    </location>
    <ligand>
        <name>substrate</name>
    </ligand>
</feature>
<dbReference type="InterPro" id="IPR001048">
    <property type="entry name" value="Asp/Glu/Uridylate_kinase"/>
</dbReference>
<dbReference type="Proteomes" id="UP000823914">
    <property type="component" value="Unassembled WGS sequence"/>
</dbReference>
<dbReference type="PANTHER" id="PTHR23342:SF0">
    <property type="entry name" value="N-ACETYLGLUTAMATE SYNTHASE, MITOCHONDRIAL"/>
    <property type="match status" value="1"/>
</dbReference>
<dbReference type="PIRSF" id="PIRSF000728">
    <property type="entry name" value="NAGK"/>
    <property type="match status" value="1"/>
</dbReference>
<dbReference type="CDD" id="cd04250">
    <property type="entry name" value="AAK_NAGK-C"/>
    <property type="match status" value="1"/>
</dbReference>
<evidence type="ECO:0000313" key="11">
    <source>
        <dbReference type="EMBL" id="MBU3849180.1"/>
    </source>
</evidence>
<dbReference type="InterPro" id="IPR036393">
    <property type="entry name" value="AceGlu_kinase-like_sf"/>
</dbReference>
<comment type="function">
    <text evidence="9">Catalyzes the ATP-dependent phosphorylation of N-acetyl-L-glutamate.</text>
</comment>
<organism evidence="11 12">
    <name type="scientific">Candidatus Treponema excrementipullorum</name>
    <dbReference type="NCBI Taxonomy" id="2838768"/>
    <lineage>
        <taxon>Bacteria</taxon>
        <taxon>Pseudomonadati</taxon>
        <taxon>Spirochaetota</taxon>
        <taxon>Spirochaetia</taxon>
        <taxon>Spirochaetales</taxon>
        <taxon>Treponemataceae</taxon>
        <taxon>Treponema</taxon>
    </lineage>
</organism>